<gene>
    <name evidence="2" type="ORF">G127AT_12525</name>
</gene>
<accession>A0A975FKB4</accession>
<feature type="transmembrane region" description="Helical" evidence="1">
    <location>
        <begin position="340"/>
        <end position="363"/>
    </location>
</feature>
<reference evidence="2" key="1">
    <citation type="submission" date="2021-03" db="EMBL/GenBank/DDBJ databases">
        <title>Agromyces archimandritus sp. nov., isolated from the cockroach Archimandrita tessellata.</title>
        <authorList>
            <person name="Guzman J."/>
            <person name="Ortuzar M."/>
            <person name="Poehlein A."/>
            <person name="Daniel R."/>
            <person name="Trujillo M."/>
            <person name="Vilcinskas A."/>
        </authorList>
    </citation>
    <scope>NUCLEOTIDE SEQUENCE</scope>
    <source>
        <strain evidence="2">G127AT</strain>
    </source>
</reference>
<dbReference type="KEGG" id="aarc:G127AT_12525"/>
<keyword evidence="3" id="KW-1185">Reference proteome</keyword>
<feature type="transmembrane region" description="Helical" evidence="1">
    <location>
        <begin position="425"/>
        <end position="448"/>
    </location>
</feature>
<feature type="transmembrane region" description="Helical" evidence="1">
    <location>
        <begin position="454"/>
        <end position="477"/>
    </location>
</feature>
<sequence length="697" mass="69912">MAGNQVVVSILGNAKSLQSALGSSQTGLAKFGKVAAAASAAAAAGLAALGTKAVKSASELEQNMGGMQSVFKGASGQMEKWAAKAASSVGLAKSEYAGLATVLGSQLKNMGVAQDQLAGQTNKLVGLGADLAAQFGGSTSDAVGALSSLLRGERDPIERYGVSINEAAIQAKMAEMGLSGLSGEAEKNAKLQATLALLTQQTADAQGAFSRESTTLAGAQQRVAAGAENLFATLGTSLLPAVTGVTAGIGALLNRMQESTAFAAFTARLTAVSNGIADFLFGLINGTTKIDVGGMFQSILDGAVSGVQKAATWLSGGGASTIVNSFVSSRTALLDAGLQVFPAILDALMAAVPAIVTGLLSLVTQLAMTLTAQAPTLLAGAVALFQSLLSAVLTVLPGLLTLLGGLLPVIVESLLAMIPGLLETAVALFTAIVEAIPVILPPLLAAIVDMLPSLLKTLLGLIPAILDAAISLFTSLVKALPVILPLLIGAILDLLPRILSTVIGMIPKLIDAAISLFTGIVSAIPQVLPLIIRALIDLAPKMVGTLIGLVPQLVQAGVNLVAGLVKGLWDAAASVGSALLEIVKGAVGDFLGFLGIHSPSTLFASYGKNLVQGLVQGLDRNGGLVDRSLDGLAGRFDGFSPTLAAPELAGSAGGSLAGAGAGGAVYNVYVNALNPTAETGRVIVQSIRDYEHAGGRL</sequence>
<proteinExistence type="predicted"/>
<dbReference type="Proteomes" id="UP000671914">
    <property type="component" value="Chromosome"/>
</dbReference>
<feature type="transmembrane region" description="Helical" evidence="1">
    <location>
        <begin position="512"/>
        <end position="532"/>
    </location>
</feature>
<dbReference type="Gene3D" id="1.25.10.10">
    <property type="entry name" value="Leucine-rich Repeat Variant"/>
    <property type="match status" value="1"/>
</dbReference>
<keyword evidence="1" id="KW-1133">Transmembrane helix</keyword>
<keyword evidence="1" id="KW-0472">Membrane</keyword>
<dbReference type="RefSeq" id="WP_210897379.1">
    <property type="nucleotide sequence ID" value="NZ_CP071696.1"/>
</dbReference>
<feature type="transmembrane region" description="Helical" evidence="1">
    <location>
        <begin position="399"/>
        <end position="418"/>
    </location>
</feature>
<dbReference type="InterPro" id="IPR016024">
    <property type="entry name" value="ARM-type_fold"/>
</dbReference>
<dbReference type="InterPro" id="IPR011989">
    <property type="entry name" value="ARM-like"/>
</dbReference>
<name>A0A975FKB4_9MICO</name>
<feature type="transmembrane region" description="Helical" evidence="1">
    <location>
        <begin position="484"/>
        <end position="506"/>
    </location>
</feature>
<dbReference type="EMBL" id="CP071696">
    <property type="protein sequence ID" value="QTX04110.1"/>
    <property type="molecule type" value="Genomic_DNA"/>
</dbReference>
<dbReference type="AlphaFoldDB" id="A0A975FKB4"/>
<dbReference type="SUPFAM" id="SSF48371">
    <property type="entry name" value="ARM repeat"/>
    <property type="match status" value="1"/>
</dbReference>
<evidence type="ECO:0000313" key="2">
    <source>
        <dbReference type="EMBL" id="QTX04110.1"/>
    </source>
</evidence>
<keyword evidence="1" id="KW-0812">Transmembrane</keyword>
<evidence type="ECO:0000313" key="3">
    <source>
        <dbReference type="Proteomes" id="UP000671914"/>
    </source>
</evidence>
<organism evidence="2 3">
    <name type="scientific">Agromyces archimandritae</name>
    <dbReference type="NCBI Taxonomy" id="2781962"/>
    <lineage>
        <taxon>Bacteria</taxon>
        <taxon>Bacillati</taxon>
        <taxon>Actinomycetota</taxon>
        <taxon>Actinomycetes</taxon>
        <taxon>Micrococcales</taxon>
        <taxon>Microbacteriaceae</taxon>
        <taxon>Agromyces</taxon>
    </lineage>
</organism>
<protein>
    <recommendedName>
        <fullName evidence="4">Tape measure protein</fullName>
    </recommendedName>
</protein>
<evidence type="ECO:0000256" key="1">
    <source>
        <dbReference type="SAM" id="Phobius"/>
    </source>
</evidence>
<evidence type="ECO:0008006" key="4">
    <source>
        <dbReference type="Google" id="ProtNLM"/>
    </source>
</evidence>